<keyword evidence="14" id="KW-1006">Bacterial flagellum protein export</keyword>
<evidence type="ECO:0000256" key="3">
    <source>
        <dbReference type="ARBA" id="ARBA00012473"/>
    </source>
</evidence>
<dbReference type="GO" id="GO:0005737">
    <property type="term" value="C:cytoplasm"/>
    <property type="evidence" value="ECO:0007669"/>
    <property type="project" value="UniProtKB-SubCell"/>
</dbReference>
<evidence type="ECO:0000256" key="15">
    <source>
        <dbReference type="ARBA" id="ARBA00023310"/>
    </source>
</evidence>
<sequence>MARCPARGAGSVLNFLEHELDRMRGSAPALGPVPLGRIVSCDGGMIEVSGLNAPIGTLCRAQPRAGEPAPAAEVIGFRGGRSLMMLLGDTVRLQPGTLVRAEGRPGLVNVGEEFLGRAVDGTGQPIDGGPPVKAGHPWPLGGYREGALERASVTEPFDCGVRAINALATLGVGQRVGIVAGSGVGKSMLLDMVARGASCDVAVIGLIGERGREVSDFVGRHMTGEMKRRMAVVAVPADHAANLRLRGAQLACSLAEYFRAQGKRVLLVLDSLTRVAHAAREIALSLGEPGAARGYPPSALSAITKLIERAGNSATSGGAITGIYTVLADGDDQSDPVVDTARAILDGHIVLSREIAQRGHYPAIDIPASLSRVMEAVADPDHRRRAHGLRGMIAAHESNRDFLLMGAYRAGADAQLDRALALQDPIRAFLAQDAHDTVPLGKSIAALTELMDHADAAAQG</sequence>
<dbReference type="AlphaFoldDB" id="A0A4T3F429"/>
<dbReference type="InterPro" id="IPR020003">
    <property type="entry name" value="ATPase_a/bsu_AS"/>
</dbReference>
<keyword evidence="12" id="KW-1278">Translocase</keyword>
<evidence type="ECO:0000256" key="4">
    <source>
        <dbReference type="ARBA" id="ARBA00020580"/>
    </source>
</evidence>
<gene>
    <name evidence="18" type="ORF">E5222_03500</name>
</gene>
<organism evidence="18 19">
    <name type="scientific">Alteraurantiacibacter aquimixticola</name>
    <dbReference type="NCBI Taxonomy" id="2489173"/>
    <lineage>
        <taxon>Bacteria</taxon>
        <taxon>Pseudomonadati</taxon>
        <taxon>Pseudomonadota</taxon>
        <taxon>Alphaproteobacteria</taxon>
        <taxon>Sphingomonadales</taxon>
        <taxon>Erythrobacteraceae</taxon>
        <taxon>Alteraurantiacibacter</taxon>
    </lineage>
</organism>
<keyword evidence="13" id="KW-0406">Ion transport</keyword>
<evidence type="ECO:0000313" key="19">
    <source>
        <dbReference type="Proteomes" id="UP000309389"/>
    </source>
</evidence>
<evidence type="ECO:0000256" key="14">
    <source>
        <dbReference type="ARBA" id="ARBA00023225"/>
    </source>
</evidence>
<keyword evidence="15" id="KW-0066">ATP synthesis</keyword>
<evidence type="ECO:0000256" key="12">
    <source>
        <dbReference type="ARBA" id="ARBA00022967"/>
    </source>
</evidence>
<dbReference type="InterPro" id="IPR040627">
    <property type="entry name" value="T3SS_ATPase_C"/>
</dbReference>
<dbReference type="InterPro" id="IPR003593">
    <property type="entry name" value="AAA+_ATPase"/>
</dbReference>
<comment type="catalytic activity">
    <reaction evidence="16">
        <text>ATP + H2O + cellular proteinSide 1 = ADP + phosphate + cellular proteinSide 2.</text>
        <dbReference type="EC" id="7.4.2.8"/>
    </reaction>
</comment>
<dbReference type="Proteomes" id="UP000309389">
    <property type="component" value="Unassembled WGS sequence"/>
</dbReference>
<keyword evidence="19" id="KW-1185">Reference proteome</keyword>
<keyword evidence="6" id="KW-0963">Cytoplasm</keyword>
<evidence type="ECO:0000256" key="8">
    <source>
        <dbReference type="ARBA" id="ARBA00022781"/>
    </source>
</evidence>
<keyword evidence="8" id="KW-0375">Hydrogen ion transport</keyword>
<proteinExistence type="inferred from homology"/>
<evidence type="ECO:0000256" key="1">
    <source>
        <dbReference type="ARBA" id="ARBA00004496"/>
    </source>
</evidence>
<reference evidence="18 19" key="1">
    <citation type="submission" date="2019-04" db="EMBL/GenBank/DDBJ databases">
        <title>Altererythrobacter aquimixticola sp. nov., isolated from sediment of junction between the ocean and a freshwater spring.</title>
        <authorList>
            <person name="Yoon J.-H."/>
        </authorList>
    </citation>
    <scope>NUCLEOTIDE SEQUENCE [LARGE SCALE GENOMIC DNA]</scope>
    <source>
        <strain evidence="18 19">SSKS-13</strain>
    </source>
</reference>
<dbReference type="GO" id="GO:0005524">
    <property type="term" value="F:ATP binding"/>
    <property type="evidence" value="ECO:0007669"/>
    <property type="project" value="UniProtKB-KW"/>
</dbReference>
<evidence type="ECO:0000256" key="6">
    <source>
        <dbReference type="ARBA" id="ARBA00022490"/>
    </source>
</evidence>
<evidence type="ECO:0000256" key="5">
    <source>
        <dbReference type="ARBA" id="ARBA00022448"/>
    </source>
</evidence>
<evidence type="ECO:0000256" key="10">
    <source>
        <dbReference type="ARBA" id="ARBA00022840"/>
    </source>
</evidence>
<dbReference type="InterPro" id="IPR050053">
    <property type="entry name" value="ATPase_alpha/beta_chains"/>
</dbReference>
<dbReference type="GO" id="GO:0030254">
    <property type="term" value="P:protein secretion by the type III secretion system"/>
    <property type="evidence" value="ECO:0007669"/>
    <property type="project" value="InterPro"/>
</dbReference>
<dbReference type="GO" id="GO:0030257">
    <property type="term" value="C:type III protein secretion system complex"/>
    <property type="evidence" value="ECO:0007669"/>
    <property type="project" value="InterPro"/>
</dbReference>
<dbReference type="PROSITE" id="PS00152">
    <property type="entry name" value="ATPASE_ALPHA_BETA"/>
    <property type="match status" value="1"/>
</dbReference>
<feature type="domain" description="AAA+ ATPase" evidence="17">
    <location>
        <begin position="172"/>
        <end position="360"/>
    </location>
</feature>
<evidence type="ECO:0000256" key="13">
    <source>
        <dbReference type="ARBA" id="ARBA00023065"/>
    </source>
</evidence>
<name>A0A4T3F429_9SPHN</name>
<keyword evidence="9" id="KW-1005">Bacterial flagellum biogenesis</keyword>
<dbReference type="Pfam" id="PF18269">
    <property type="entry name" value="T3SS_ATPase_C"/>
    <property type="match status" value="1"/>
</dbReference>
<evidence type="ECO:0000259" key="17">
    <source>
        <dbReference type="SMART" id="SM00382"/>
    </source>
</evidence>
<evidence type="ECO:0000256" key="2">
    <source>
        <dbReference type="ARBA" id="ARBA00008936"/>
    </source>
</evidence>
<keyword evidence="5" id="KW-0813">Transport</keyword>
<comment type="subcellular location">
    <subcellularLocation>
        <location evidence="1">Cytoplasm</location>
    </subcellularLocation>
</comment>
<comment type="caution">
    <text evidence="18">The sequence shown here is derived from an EMBL/GenBank/DDBJ whole genome shotgun (WGS) entry which is preliminary data.</text>
</comment>
<evidence type="ECO:0000313" key="18">
    <source>
        <dbReference type="EMBL" id="TIX51531.1"/>
    </source>
</evidence>
<evidence type="ECO:0000256" key="7">
    <source>
        <dbReference type="ARBA" id="ARBA00022741"/>
    </source>
</evidence>
<dbReference type="Pfam" id="PF00006">
    <property type="entry name" value="ATP-synt_ab"/>
    <property type="match status" value="1"/>
</dbReference>
<dbReference type="SUPFAM" id="SSF52540">
    <property type="entry name" value="P-loop containing nucleoside triphosphate hydrolases"/>
    <property type="match status" value="1"/>
</dbReference>
<evidence type="ECO:0000256" key="11">
    <source>
        <dbReference type="ARBA" id="ARBA00022927"/>
    </source>
</evidence>
<dbReference type="InterPro" id="IPR027417">
    <property type="entry name" value="P-loop_NTPase"/>
</dbReference>
<evidence type="ECO:0000256" key="9">
    <source>
        <dbReference type="ARBA" id="ARBA00022795"/>
    </source>
</evidence>
<keyword evidence="7" id="KW-0547">Nucleotide-binding</keyword>
<keyword evidence="11" id="KW-0653">Protein transport</keyword>
<dbReference type="GO" id="GO:0046933">
    <property type="term" value="F:proton-transporting ATP synthase activity, rotational mechanism"/>
    <property type="evidence" value="ECO:0007669"/>
    <property type="project" value="TreeGrafter"/>
</dbReference>
<dbReference type="InterPro" id="IPR005714">
    <property type="entry name" value="ATPase_T3SS_FliI/YscN"/>
</dbReference>
<dbReference type="PANTHER" id="PTHR15184">
    <property type="entry name" value="ATP SYNTHASE"/>
    <property type="match status" value="1"/>
</dbReference>
<dbReference type="Gene3D" id="3.40.50.12240">
    <property type="match status" value="1"/>
</dbReference>
<dbReference type="OrthoDB" id="9803053at2"/>
<dbReference type="InterPro" id="IPR000194">
    <property type="entry name" value="ATPase_F1/V1/A1_a/bsu_nucl-bd"/>
</dbReference>
<dbReference type="FunFam" id="3.40.50.12240:FF:000002">
    <property type="entry name" value="Flagellum-specific ATP synthase FliI"/>
    <property type="match status" value="1"/>
</dbReference>
<accession>A0A4T3F429</accession>
<keyword evidence="10" id="KW-0067">ATP-binding</keyword>
<dbReference type="EMBL" id="SSHH01000001">
    <property type="protein sequence ID" value="TIX51531.1"/>
    <property type="molecule type" value="Genomic_DNA"/>
</dbReference>
<dbReference type="PANTHER" id="PTHR15184:SF81">
    <property type="entry name" value="FLAGELLUM-SPECIFIC ATP SYNTHASE"/>
    <property type="match status" value="1"/>
</dbReference>
<evidence type="ECO:0000256" key="16">
    <source>
        <dbReference type="ARBA" id="ARBA00034006"/>
    </source>
</evidence>
<dbReference type="NCBIfam" id="TIGR01026">
    <property type="entry name" value="fliI_yscN"/>
    <property type="match status" value="1"/>
</dbReference>
<dbReference type="GO" id="GO:0044781">
    <property type="term" value="P:bacterial-type flagellum organization"/>
    <property type="evidence" value="ECO:0007669"/>
    <property type="project" value="UniProtKB-KW"/>
</dbReference>
<protein>
    <recommendedName>
        <fullName evidence="4">Flagellum-specific ATP synthase</fullName>
        <ecNumber evidence="3">7.1.2.2</ecNumber>
    </recommendedName>
</protein>
<dbReference type="EC" id="7.1.2.2" evidence="3"/>
<comment type="similarity">
    <text evidence="2">Belongs to the ATPase alpha/beta chains family.</text>
</comment>
<dbReference type="SMART" id="SM00382">
    <property type="entry name" value="AAA"/>
    <property type="match status" value="1"/>
</dbReference>
<dbReference type="GO" id="GO:0016887">
    <property type="term" value="F:ATP hydrolysis activity"/>
    <property type="evidence" value="ECO:0007669"/>
    <property type="project" value="InterPro"/>
</dbReference>
<dbReference type="GO" id="GO:0008564">
    <property type="term" value="F:protein-exporting ATPase activity"/>
    <property type="evidence" value="ECO:0007669"/>
    <property type="project" value="UniProtKB-EC"/>
</dbReference>